<gene>
    <name evidence="1" type="ORF">CD30_08980</name>
</gene>
<evidence type="ECO:0000313" key="2">
    <source>
        <dbReference type="Proteomes" id="UP000030595"/>
    </source>
</evidence>
<protein>
    <submittedName>
        <fullName evidence="1">Uncharacterized protein</fullName>
    </submittedName>
</protein>
<dbReference type="EMBL" id="JPVQ01000013">
    <property type="protein sequence ID" value="KGR90840.1"/>
    <property type="molecule type" value="Genomic_DNA"/>
</dbReference>
<comment type="caution">
    <text evidence="1">The sequence shown here is derived from an EMBL/GenBank/DDBJ whole genome shotgun (WGS) entry which is preliminary data.</text>
</comment>
<organism evidence="1 2">
    <name type="scientific">Ureibacillus massiliensis 4400831 = CIP 108448 = CCUG 49529</name>
    <dbReference type="NCBI Taxonomy" id="1211035"/>
    <lineage>
        <taxon>Bacteria</taxon>
        <taxon>Bacillati</taxon>
        <taxon>Bacillota</taxon>
        <taxon>Bacilli</taxon>
        <taxon>Bacillales</taxon>
        <taxon>Caryophanaceae</taxon>
        <taxon>Ureibacillus</taxon>
    </lineage>
</organism>
<sequence>MDKTISWHDLSQNSLVVLRDKERNIDIDLKIALWDKEKVILECADFIYTIVITKDTWEDGRVIFKEKSKTI</sequence>
<dbReference type="RefSeq" id="WP_036175402.1">
    <property type="nucleotide sequence ID" value="NZ_AVCZ01000013.1"/>
</dbReference>
<accession>A0A0A3J569</accession>
<name>A0A0A3J569_9BACL</name>
<dbReference type="AlphaFoldDB" id="A0A0A3J569"/>
<dbReference type="Proteomes" id="UP000030595">
    <property type="component" value="Unassembled WGS sequence"/>
</dbReference>
<proteinExistence type="predicted"/>
<keyword evidence="2" id="KW-1185">Reference proteome</keyword>
<evidence type="ECO:0000313" key="1">
    <source>
        <dbReference type="EMBL" id="KGR90840.1"/>
    </source>
</evidence>
<reference evidence="1 2" key="1">
    <citation type="submission" date="2014-02" db="EMBL/GenBank/DDBJ databases">
        <title>Draft genome sequence of Lysinibacillus massiliensis CCUG 49529.</title>
        <authorList>
            <person name="Zhang F."/>
            <person name="Wang G."/>
            <person name="Zhang L."/>
        </authorList>
    </citation>
    <scope>NUCLEOTIDE SEQUENCE [LARGE SCALE GENOMIC DNA]</scope>
    <source>
        <strain evidence="1 2">CCUG 49529</strain>
    </source>
</reference>